<evidence type="ECO:0000313" key="3">
    <source>
        <dbReference type="Proteomes" id="UP001527181"/>
    </source>
</evidence>
<comment type="caution">
    <text evidence="2">The sequence shown here is derived from an EMBL/GenBank/DDBJ whole genome shotgun (WGS) entry which is preliminary data.</text>
</comment>
<dbReference type="Gene3D" id="1.10.260.40">
    <property type="entry name" value="lambda repressor-like DNA-binding domains"/>
    <property type="match status" value="1"/>
</dbReference>
<dbReference type="CDD" id="cd00093">
    <property type="entry name" value="HTH_XRE"/>
    <property type="match status" value="1"/>
</dbReference>
<dbReference type="InterPro" id="IPR001387">
    <property type="entry name" value="Cro/C1-type_HTH"/>
</dbReference>
<dbReference type="SUPFAM" id="SSF47413">
    <property type="entry name" value="lambda repressor-like DNA-binding domains"/>
    <property type="match status" value="1"/>
</dbReference>
<evidence type="ECO:0000259" key="1">
    <source>
        <dbReference type="PROSITE" id="PS50943"/>
    </source>
</evidence>
<sequence>MKRAVIDTDKLVLYLDEKGMNMTSFAKKIGVSPSCVSRLLNNKREASGPVWSGLFGLMGKKAFEYIFFETVVSNDTKGGESKGDK</sequence>
<accession>A0ABT4H9A0</accession>
<dbReference type="GeneID" id="94489135"/>
<evidence type="ECO:0000313" key="2">
    <source>
        <dbReference type="EMBL" id="MCY9765162.1"/>
    </source>
</evidence>
<protein>
    <submittedName>
        <fullName evidence="2">Helix-turn-helix transcriptional regulator</fullName>
    </submittedName>
</protein>
<reference evidence="2 3" key="1">
    <citation type="submission" date="2022-05" db="EMBL/GenBank/DDBJ databases">
        <title>Genome Sequencing of Bee-Associated Microbes.</title>
        <authorList>
            <person name="Dunlap C."/>
        </authorList>
    </citation>
    <scope>NUCLEOTIDE SEQUENCE [LARGE SCALE GENOMIC DNA]</scope>
    <source>
        <strain evidence="2 3">NRRL B-04010</strain>
    </source>
</reference>
<organism evidence="2 3">
    <name type="scientific">Paenibacillus alvei</name>
    <name type="common">Bacillus alvei</name>
    <dbReference type="NCBI Taxonomy" id="44250"/>
    <lineage>
        <taxon>Bacteria</taxon>
        <taxon>Bacillati</taxon>
        <taxon>Bacillota</taxon>
        <taxon>Bacilli</taxon>
        <taxon>Bacillales</taxon>
        <taxon>Paenibacillaceae</taxon>
        <taxon>Paenibacillus</taxon>
    </lineage>
</organism>
<proteinExistence type="predicted"/>
<gene>
    <name evidence="2" type="ORF">M5X12_32205</name>
</gene>
<dbReference type="RefSeq" id="WP_262866545.1">
    <property type="nucleotide sequence ID" value="NZ_JAKOBS010000018.1"/>
</dbReference>
<dbReference type="Pfam" id="PF01381">
    <property type="entry name" value="HTH_3"/>
    <property type="match status" value="1"/>
</dbReference>
<feature type="domain" description="HTH cro/C1-type" evidence="1">
    <location>
        <begin position="11"/>
        <end position="66"/>
    </location>
</feature>
<name>A0ABT4H9A0_PAEAL</name>
<dbReference type="EMBL" id="JAMDNP010000198">
    <property type="protein sequence ID" value="MCY9765162.1"/>
    <property type="molecule type" value="Genomic_DNA"/>
</dbReference>
<dbReference type="InterPro" id="IPR010982">
    <property type="entry name" value="Lambda_DNA-bd_dom_sf"/>
</dbReference>
<keyword evidence="3" id="KW-1185">Reference proteome</keyword>
<dbReference type="PROSITE" id="PS50943">
    <property type="entry name" value="HTH_CROC1"/>
    <property type="match status" value="1"/>
</dbReference>
<dbReference type="Proteomes" id="UP001527181">
    <property type="component" value="Unassembled WGS sequence"/>
</dbReference>